<proteinExistence type="predicted"/>
<gene>
    <name evidence="1" type="ORF">SAMN04488693_1297</name>
</gene>
<dbReference type="OrthoDB" id="9804145at2"/>
<dbReference type="SUPFAM" id="SSF52540">
    <property type="entry name" value="P-loop containing nucleoside triphosphate hydrolases"/>
    <property type="match status" value="1"/>
</dbReference>
<keyword evidence="2" id="KW-1185">Reference proteome</keyword>
<sequence length="781" mass="86933">MISLLPFQRQASTQIADRFIEYQGNEVLKGTKNNPQSVPFFQSLAALTGAGKTVILADAVAQIAAVLKPAPVILWLSKGKVVVEQSFANLVPSGKYNHLLGLATVRLLNEYNPADVESDSAPLVYFATVGTFNQKDMEKGNRNIFDADIDNTGTSTWDALRTRTDSTGSRRPLVVVYDEAQNLSEQQTGLLLQLQPDAILLASATMRLPQLMVQEVEHLKRAGRTDDWLITSVTSSAVVSEGLVKNTVSMAGYRSPMEETVSAMLSDMREAEEAAAEYGIGVQPKAIYVCNTNMLADDAYRKDAPQQPFGQRQAPPILIWRYLTEQCGIDPSEVAVYANLEVHRDYPLPADFVLFNGADKDYDSFTAGNYRHIIFNLTLQEGWDDPSVYFAYVDKSMESNIQITQVIGRVLRQPGVTHYPPQRLNTAHFYVRVDRNEVFNDVLNEVAARLGNDAPEVRIITSAPSGNKPREIKAKLKRSIPRTALDSRSAVRPVEALLAGMLDYSEAKKSTTGTGSRRIVEQVIGTPTQVESGWEDYQESNKVSARWVFHREVLRLFPRALDVADTADELFDVQVGVGSKAFEQIKDLARRVAQVYIENVRLVQRKSNPFTVGSILTREDEVDRFSNALHSVYDQLNPLERTFARALDKTGLVWFRNPPRTGYGIPLVSIGDTENFYPDFTVWTDDSVVCIDTKGAHILQGEAGRKLLTVEPRNDGATELIIKFVTPGEITSSFEKINTEGYTLWGLKPDGSRRARHFPNIEELIADLLPSAHNEDTIRIG</sequence>
<dbReference type="STRING" id="335973.SAMN04488693_1297"/>
<protein>
    <submittedName>
        <fullName evidence="1">Type III restriction enzyme</fullName>
    </submittedName>
</protein>
<dbReference type="Gene3D" id="3.40.50.300">
    <property type="entry name" value="P-loop containing nucleotide triphosphate hydrolases"/>
    <property type="match status" value="2"/>
</dbReference>
<dbReference type="AlphaFoldDB" id="A0A1G8P4E4"/>
<organism evidence="1 2">
    <name type="scientific">Arthrobacter subterraneus</name>
    <dbReference type="NCBI Taxonomy" id="335973"/>
    <lineage>
        <taxon>Bacteria</taxon>
        <taxon>Bacillati</taxon>
        <taxon>Actinomycetota</taxon>
        <taxon>Actinomycetes</taxon>
        <taxon>Micrococcales</taxon>
        <taxon>Micrococcaceae</taxon>
        <taxon>Arthrobacter</taxon>
    </lineage>
</organism>
<dbReference type="RefSeq" id="WP_090588299.1">
    <property type="nucleotide sequence ID" value="NZ_FNDT01000029.1"/>
</dbReference>
<dbReference type="InterPro" id="IPR027417">
    <property type="entry name" value="P-loop_NTPase"/>
</dbReference>
<evidence type="ECO:0000313" key="1">
    <source>
        <dbReference type="EMBL" id="SDI87166.1"/>
    </source>
</evidence>
<dbReference type="EMBL" id="FNDT01000029">
    <property type="protein sequence ID" value="SDI87166.1"/>
    <property type="molecule type" value="Genomic_DNA"/>
</dbReference>
<evidence type="ECO:0000313" key="2">
    <source>
        <dbReference type="Proteomes" id="UP000199258"/>
    </source>
</evidence>
<dbReference type="Proteomes" id="UP000199258">
    <property type="component" value="Unassembled WGS sequence"/>
</dbReference>
<reference evidence="1 2" key="1">
    <citation type="submission" date="2016-10" db="EMBL/GenBank/DDBJ databases">
        <authorList>
            <person name="de Groot N.N."/>
        </authorList>
    </citation>
    <scope>NUCLEOTIDE SEQUENCE [LARGE SCALE GENOMIC DNA]</scope>
    <source>
        <strain evidence="1 2">NP_1H</strain>
    </source>
</reference>
<name>A0A1G8P4E4_9MICC</name>
<accession>A0A1G8P4E4</accession>